<dbReference type="EMBL" id="PSPG01000008">
    <property type="protein sequence ID" value="PXF21402.1"/>
    <property type="molecule type" value="Genomic_DNA"/>
</dbReference>
<dbReference type="NCBIfam" id="TIGR04126">
    <property type="entry name" value="PGF_CTERM"/>
    <property type="match status" value="1"/>
</dbReference>
<sequence length="184" mass="19187">MRSSAILAVVLLLPLAAAAGGVNEAAEIEGTAIVSVETADVAPASEQFDITVTIDDEAASNGTSVGWTTQICVNSGVCYPPEPGSLTASSDGSTWTGSLIPDHNSTYVNWRIELNWADGGNETVPETGFGWKVWSNCWFDGEAWGGSDRSCQGQDDDDEEELPGFGAVLAVAAVAMAGLMARRD</sequence>
<accession>A0A2V3HRD4</accession>
<name>A0A2V3HRD4_9ARCH</name>
<gene>
    <name evidence="1" type="ORF">CXX69_04130</name>
</gene>
<reference evidence="1 2" key="1">
    <citation type="journal article" date="2015" name="Nat. Commun.">
        <title>Genomic and transcriptomic evidence for scavenging of diverse organic compounds by widespread deep-sea archaea.</title>
        <authorList>
            <person name="Li M."/>
            <person name="Baker B.J."/>
            <person name="Anantharaman K."/>
            <person name="Jain S."/>
            <person name="Breier J.A."/>
            <person name="Dick G.J."/>
        </authorList>
    </citation>
    <scope>NUCLEOTIDE SEQUENCE [LARGE SCALE GENOMIC DNA]</scope>
    <source>
        <strain evidence="1">Cayman_51_deep</strain>
    </source>
</reference>
<dbReference type="InterPro" id="IPR026371">
    <property type="entry name" value="PGF_CTERM"/>
</dbReference>
<dbReference type="Proteomes" id="UP000248161">
    <property type="component" value="Unassembled WGS sequence"/>
</dbReference>
<dbReference type="AlphaFoldDB" id="A0A2V3HRD4"/>
<comment type="caution">
    <text evidence="1">The sequence shown here is derived from an EMBL/GenBank/DDBJ whole genome shotgun (WGS) entry which is preliminary data.</text>
</comment>
<proteinExistence type="predicted"/>
<evidence type="ECO:0000313" key="1">
    <source>
        <dbReference type="EMBL" id="PXF21402.1"/>
    </source>
</evidence>
<dbReference type="GO" id="GO:0016020">
    <property type="term" value="C:membrane"/>
    <property type="evidence" value="ECO:0007669"/>
    <property type="project" value="UniProtKB-SubCell"/>
</dbReference>
<evidence type="ECO:0008006" key="3">
    <source>
        <dbReference type="Google" id="ProtNLM"/>
    </source>
</evidence>
<protein>
    <recommendedName>
        <fullName evidence="3">PGF-CTERM sorting domain-containing protein</fullName>
    </recommendedName>
</protein>
<evidence type="ECO:0000313" key="2">
    <source>
        <dbReference type="Proteomes" id="UP000248161"/>
    </source>
</evidence>
<organism evidence="1 2">
    <name type="scientific">Candidatus Thalassarchaeum betae</name>
    <dbReference type="NCBI Taxonomy" id="2599289"/>
    <lineage>
        <taxon>Archaea</taxon>
        <taxon>Methanobacteriati</taxon>
        <taxon>Thermoplasmatota</taxon>
        <taxon>Candidatus Poseidoniia</taxon>
        <taxon>Candidatus Poseidoniales</taxon>
        <taxon>Candidatus Thalassarchaeaceae</taxon>
        <taxon>Candidatus Thalassarchaeum</taxon>
    </lineage>
</organism>